<dbReference type="GO" id="GO:0005669">
    <property type="term" value="C:transcription factor TFIID complex"/>
    <property type="evidence" value="ECO:0007669"/>
    <property type="project" value="InterPro"/>
</dbReference>
<keyword evidence="10" id="KW-1185">Reference proteome</keyword>
<dbReference type="SMART" id="SM00576">
    <property type="entry name" value="BTP"/>
    <property type="match status" value="1"/>
</dbReference>
<evidence type="ECO:0000256" key="5">
    <source>
        <dbReference type="ARBA" id="ARBA00023163"/>
    </source>
</evidence>
<keyword evidence="6" id="KW-0539">Nucleus</keyword>
<evidence type="ECO:0000256" key="7">
    <source>
        <dbReference type="SAM" id="MobiDB-lite"/>
    </source>
</evidence>
<proteinExistence type="inferred from homology"/>
<dbReference type="CDD" id="cd08049">
    <property type="entry name" value="TAF8"/>
    <property type="match status" value="1"/>
</dbReference>
<evidence type="ECO:0000256" key="2">
    <source>
        <dbReference type="ARBA" id="ARBA00008767"/>
    </source>
</evidence>
<evidence type="ECO:0000256" key="3">
    <source>
        <dbReference type="ARBA" id="ARBA00017307"/>
    </source>
</evidence>
<feature type="domain" description="Bromodomain associated" evidence="8">
    <location>
        <begin position="26"/>
        <end position="102"/>
    </location>
</feature>
<organism evidence="9 10">
    <name type="scientific">Canna indica</name>
    <name type="common">Indian-shot</name>
    <dbReference type="NCBI Taxonomy" id="4628"/>
    <lineage>
        <taxon>Eukaryota</taxon>
        <taxon>Viridiplantae</taxon>
        <taxon>Streptophyta</taxon>
        <taxon>Embryophyta</taxon>
        <taxon>Tracheophyta</taxon>
        <taxon>Spermatophyta</taxon>
        <taxon>Magnoliopsida</taxon>
        <taxon>Liliopsida</taxon>
        <taxon>Zingiberales</taxon>
        <taxon>Cannaceae</taxon>
        <taxon>Canna</taxon>
    </lineage>
</organism>
<dbReference type="AlphaFoldDB" id="A0AAQ3QMZ8"/>
<dbReference type="EMBL" id="CP136896">
    <property type="protein sequence ID" value="WOL15463.1"/>
    <property type="molecule type" value="Genomic_DNA"/>
</dbReference>
<dbReference type="Pfam" id="PF10406">
    <property type="entry name" value="TAF8_C"/>
    <property type="match status" value="1"/>
</dbReference>
<sequence length="360" mass="39726">MSDGDRENGKDRQIRSKNSQLSTHGDEFGLTLTKVAVAQICRSAGFHGSHRSAINALAEVAVRYICELGKSAKFYANLSGRTCCNVFDIIQGLEDLSSSRGFSGISDVHHCLVRSGIVREIAQFVITEEEVPFRRHIPKFPIPRILKPTTSFAQVGETSIEKHIPDWLPRLPDPHTYAHPPVLEKGSAEGKADMMEQARQRRKIERSFLSLEKKLAYNSTAARRPINVGKGKQVGASNPFLAPPFPHGEKVVSEIACPWEGDAGKKLSVREASIPGIEAAKVGSPHFNSDEKKILPRSRPTIHFKLGADKKSITASFSSDALDDKSDTSILNDDDKDEKKRTTEMVLKEAMEKPHDLAPL</sequence>
<evidence type="ECO:0000256" key="1">
    <source>
        <dbReference type="ARBA" id="ARBA00004123"/>
    </source>
</evidence>
<dbReference type="Proteomes" id="UP001327560">
    <property type="component" value="Chromosome 7"/>
</dbReference>
<evidence type="ECO:0000256" key="4">
    <source>
        <dbReference type="ARBA" id="ARBA00023015"/>
    </source>
</evidence>
<dbReference type="CDD" id="cd00076">
    <property type="entry name" value="HFD_SF"/>
    <property type="match status" value="1"/>
</dbReference>
<reference evidence="9 10" key="1">
    <citation type="submission" date="2023-10" db="EMBL/GenBank/DDBJ databases">
        <title>Chromosome-scale genome assembly provides insights into flower coloration mechanisms of Canna indica.</title>
        <authorList>
            <person name="Li C."/>
        </authorList>
    </citation>
    <scope>NUCLEOTIDE SEQUENCE [LARGE SCALE GENOMIC DNA]</scope>
    <source>
        <tissue evidence="9">Flower</tissue>
    </source>
</reference>
<dbReference type="InterPro" id="IPR037818">
    <property type="entry name" value="TAF8"/>
</dbReference>
<dbReference type="PANTHER" id="PTHR46338">
    <property type="entry name" value="TRANSCRIPTION INITIATION FACTOR TFIID SUBUNIT 8"/>
    <property type="match status" value="1"/>
</dbReference>
<dbReference type="PANTHER" id="PTHR46338:SF1">
    <property type="entry name" value="TRANSCRIPTION INITIATION FACTOR TFIID SUBUNIT 8"/>
    <property type="match status" value="1"/>
</dbReference>
<feature type="region of interest" description="Disordered" evidence="7">
    <location>
        <begin position="316"/>
        <end position="343"/>
    </location>
</feature>
<evidence type="ECO:0000313" key="10">
    <source>
        <dbReference type="Proteomes" id="UP001327560"/>
    </source>
</evidence>
<name>A0AAQ3QMZ8_9LILI</name>
<dbReference type="InterPro" id="IPR019473">
    <property type="entry name" value="TFIID_su8_C"/>
</dbReference>
<gene>
    <name evidence="9" type="ORF">Cni_G24244</name>
</gene>
<accession>A0AAQ3QMZ8</accession>
<keyword evidence="4" id="KW-0805">Transcription regulation</keyword>
<dbReference type="GO" id="GO:0046982">
    <property type="term" value="F:protein heterodimerization activity"/>
    <property type="evidence" value="ECO:0007669"/>
    <property type="project" value="InterPro"/>
</dbReference>
<evidence type="ECO:0000256" key="6">
    <source>
        <dbReference type="ARBA" id="ARBA00023242"/>
    </source>
</evidence>
<evidence type="ECO:0000313" key="9">
    <source>
        <dbReference type="EMBL" id="WOL15463.1"/>
    </source>
</evidence>
<dbReference type="Gene3D" id="1.10.20.10">
    <property type="entry name" value="Histone, subunit A"/>
    <property type="match status" value="1"/>
</dbReference>
<comment type="subcellular location">
    <subcellularLocation>
        <location evidence="1">Nucleus</location>
    </subcellularLocation>
</comment>
<dbReference type="Pfam" id="PF07524">
    <property type="entry name" value="Bromo_TP"/>
    <property type="match status" value="1"/>
</dbReference>
<protein>
    <recommendedName>
        <fullName evidence="3">Transcription initiation factor TFIID subunit 8</fullName>
    </recommendedName>
</protein>
<dbReference type="SUPFAM" id="SSF47113">
    <property type="entry name" value="Histone-fold"/>
    <property type="match status" value="1"/>
</dbReference>
<keyword evidence="5" id="KW-0804">Transcription</keyword>
<dbReference type="InterPro" id="IPR009072">
    <property type="entry name" value="Histone-fold"/>
</dbReference>
<comment type="similarity">
    <text evidence="2">Belongs to the TAF8 family.</text>
</comment>
<dbReference type="InterPro" id="IPR006565">
    <property type="entry name" value="BTP"/>
</dbReference>
<evidence type="ECO:0000259" key="8">
    <source>
        <dbReference type="SMART" id="SM00576"/>
    </source>
</evidence>